<sequence>MLENPAQAAAAADSAPAVVKRYAPPNQRNRSLNRRKPGDRFDRSSNLYGNDGEKNQLAASRNAAVTDHGDSGSSNFANVNSQPRLVPLEGFSRSEGAQLLKDRGRAIWNLFHDPSIDLSERPVLYSSGASHLGVKLPHQMQPPTNSMGSTSGTQMDFLVELRRKMQASGASFDN</sequence>
<feature type="region of interest" description="Disordered" evidence="1">
    <location>
        <begin position="1"/>
        <end position="83"/>
    </location>
</feature>
<accession>A0AAP0MXW4</accession>
<dbReference type="Proteomes" id="UP001428341">
    <property type="component" value="Unassembled WGS sequence"/>
</dbReference>
<name>A0AAP0MXW4_9ROSI</name>
<gene>
    <name evidence="2" type="ORF">WN944_011222</name>
</gene>
<feature type="compositionally biased region" description="Polar residues" evidence="1">
    <location>
        <begin position="71"/>
        <end position="83"/>
    </location>
</feature>
<evidence type="ECO:0000313" key="3">
    <source>
        <dbReference type="Proteomes" id="UP001428341"/>
    </source>
</evidence>
<dbReference type="PANTHER" id="PTHR36032:SF1">
    <property type="entry name" value="PHOSPHOPANTOTHENATE--CYSTEINE LIGASE 2"/>
    <property type="match status" value="1"/>
</dbReference>
<comment type="caution">
    <text evidence="2">The sequence shown here is derived from an EMBL/GenBank/DDBJ whole genome shotgun (WGS) entry which is preliminary data.</text>
</comment>
<dbReference type="AlphaFoldDB" id="A0AAP0MXW4"/>
<reference evidence="2 3" key="1">
    <citation type="submission" date="2024-05" db="EMBL/GenBank/DDBJ databases">
        <title>Haplotype-resolved chromosome-level genome assembly of Huyou (Citrus changshanensis).</title>
        <authorList>
            <person name="Miao C."/>
            <person name="Chen W."/>
            <person name="Wu Y."/>
            <person name="Wang L."/>
            <person name="Zhao S."/>
            <person name="Grierson D."/>
            <person name="Xu C."/>
            <person name="Chen K."/>
        </authorList>
    </citation>
    <scope>NUCLEOTIDE SEQUENCE [LARGE SCALE GENOMIC DNA]</scope>
    <source>
        <strain evidence="2">01-14</strain>
        <tissue evidence="2">Leaf</tissue>
    </source>
</reference>
<protein>
    <submittedName>
        <fullName evidence="2">Uncharacterized protein</fullName>
    </submittedName>
</protein>
<evidence type="ECO:0000256" key="1">
    <source>
        <dbReference type="SAM" id="MobiDB-lite"/>
    </source>
</evidence>
<proteinExistence type="predicted"/>
<organism evidence="2 3">
    <name type="scientific">Citrus x changshan-huyou</name>
    <dbReference type="NCBI Taxonomy" id="2935761"/>
    <lineage>
        <taxon>Eukaryota</taxon>
        <taxon>Viridiplantae</taxon>
        <taxon>Streptophyta</taxon>
        <taxon>Embryophyta</taxon>
        <taxon>Tracheophyta</taxon>
        <taxon>Spermatophyta</taxon>
        <taxon>Magnoliopsida</taxon>
        <taxon>eudicotyledons</taxon>
        <taxon>Gunneridae</taxon>
        <taxon>Pentapetalae</taxon>
        <taxon>rosids</taxon>
        <taxon>malvids</taxon>
        <taxon>Sapindales</taxon>
        <taxon>Rutaceae</taxon>
        <taxon>Aurantioideae</taxon>
        <taxon>Citrus</taxon>
    </lineage>
</organism>
<evidence type="ECO:0000313" key="2">
    <source>
        <dbReference type="EMBL" id="KAK9222783.1"/>
    </source>
</evidence>
<dbReference type="PANTHER" id="PTHR36032">
    <property type="entry name" value="PHOSPHOPANTOTHENATE--CYSTEINE LIGASE 2"/>
    <property type="match status" value="1"/>
</dbReference>
<keyword evidence="3" id="KW-1185">Reference proteome</keyword>
<dbReference type="EMBL" id="JBCGBO010000002">
    <property type="protein sequence ID" value="KAK9222783.1"/>
    <property type="molecule type" value="Genomic_DNA"/>
</dbReference>
<feature type="compositionally biased region" description="Low complexity" evidence="1">
    <location>
        <begin position="1"/>
        <end position="17"/>
    </location>
</feature>